<keyword evidence="2" id="KW-1185">Reference proteome</keyword>
<dbReference type="GO" id="GO:0016301">
    <property type="term" value="F:kinase activity"/>
    <property type="evidence" value="ECO:0007669"/>
    <property type="project" value="UniProtKB-KW"/>
</dbReference>
<protein>
    <submittedName>
        <fullName evidence="1">Bifunctional adenosylcobinamide kinase/adenosylcobinamide-phosphate guanylyltransferase</fullName>
    </submittedName>
</protein>
<name>A0ABV9KV76_9BACT</name>
<gene>
    <name evidence="1" type="ORF">ACFO6W_09490</name>
</gene>
<evidence type="ECO:0000313" key="1">
    <source>
        <dbReference type="EMBL" id="MFC4673925.1"/>
    </source>
</evidence>
<accession>A0ABV9KV76</accession>
<dbReference type="InterPro" id="IPR027417">
    <property type="entry name" value="P-loop_NTPase"/>
</dbReference>
<organism evidence="1 2">
    <name type="scientific">Dysgonomonas termitidis</name>
    <dbReference type="NCBI Taxonomy" id="1516126"/>
    <lineage>
        <taxon>Bacteria</taxon>
        <taxon>Pseudomonadati</taxon>
        <taxon>Bacteroidota</taxon>
        <taxon>Bacteroidia</taxon>
        <taxon>Bacteroidales</taxon>
        <taxon>Dysgonomonadaceae</taxon>
        <taxon>Dysgonomonas</taxon>
    </lineage>
</organism>
<evidence type="ECO:0000313" key="2">
    <source>
        <dbReference type="Proteomes" id="UP001596023"/>
    </source>
</evidence>
<reference evidence="2" key="1">
    <citation type="journal article" date="2019" name="Int. J. Syst. Evol. Microbiol.">
        <title>The Global Catalogue of Microorganisms (GCM) 10K type strain sequencing project: providing services to taxonomists for standard genome sequencing and annotation.</title>
        <authorList>
            <consortium name="The Broad Institute Genomics Platform"/>
            <consortium name="The Broad Institute Genome Sequencing Center for Infectious Disease"/>
            <person name="Wu L."/>
            <person name="Ma J."/>
        </authorList>
    </citation>
    <scope>NUCLEOTIDE SEQUENCE [LARGE SCALE GENOMIC DNA]</scope>
    <source>
        <strain evidence="2">CCUG 66188</strain>
    </source>
</reference>
<dbReference type="Gene3D" id="3.40.50.300">
    <property type="entry name" value="P-loop containing nucleotide triphosphate hydrolases"/>
    <property type="match status" value="1"/>
</dbReference>
<dbReference type="SUPFAM" id="SSF52540">
    <property type="entry name" value="P-loop containing nucleoside triphosphate hydrolases"/>
    <property type="match status" value="1"/>
</dbReference>
<dbReference type="EMBL" id="JBHSGN010000064">
    <property type="protein sequence ID" value="MFC4673925.1"/>
    <property type="molecule type" value="Genomic_DNA"/>
</dbReference>
<proteinExistence type="predicted"/>
<dbReference type="GO" id="GO:0016779">
    <property type="term" value="F:nucleotidyltransferase activity"/>
    <property type="evidence" value="ECO:0007669"/>
    <property type="project" value="UniProtKB-KW"/>
</dbReference>
<dbReference type="RefSeq" id="WP_379995692.1">
    <property type="nucleotide sequence ID" value="NZ_JBHSGN010000064.1"/>
</dbReference>
<keyword evidence="1" id="KW-0808">Transferase</keyword>
<sequence>MKNRIIEFHIGPRNSGKSVYVENKMLIFDKLLYIATLPQKVEYGDSIRKHQTRRNDNWHTIEVTFDYYRDISTISSFLNTSSEQHACMLDGIWTWYHFQNELGDTISPSEFAQGIVNLVINSKSNWYMVDIDYYDYFPQLYTIHNKIINDLYITKIHKKSYE</sequence>
<dbReference type="Proteomes" id="UP001596023">
    <property type="component" value="Unassembled WGS sequence"/>
</dbReference>
<comment type="caution">
    <text evidence="1">The sequence shown here is derived from an EMBL/GenBank/DDBJ whole genome shotgun (WGS) entry which is preliminary data.</text>
</comment>
<dbReference type="Pfam" id="PF02283">
    <property type="entry name" value="CobU"/>
    <property type="match status" value="1"/>
</dbReference>
<dbReference type="InterPro" id="IPR003203">
    <property type="entry name" value="CobU/CobP"/>
</dbReference>
<keyword evidence="1" id="KW-0548">Nucleotidyltransferase</keyword>
<keyword evidence="1" id="KW-0418">Kinase</keyword>